<dbReference type="AlphaFoldDB" id="A0A4V3D3V0"/>
<dbReference type="InterPro" id="IPR025877">
    <property type="entry name" value="MobA-like_NTP_Trfase"/>
</dbReference>
<dbReference type="RefSeq" id="WP_133644222.1">
    <property type="nucleotide sequence ID" value="NZ_SNYI01000002.1"/>
</dbReference>
<organism evidence="2 3">
    <name type="scientific">Zeaxanthinibacter enoshimensis</name>
    <dbReference type="NCBI Taxonomy" id="392009"/>
    <lineage>
        <taxon>Bacteria</taxon>
        <taxon>Pseudomonadati</taxon>
        <taxon>Bacteroidota</taxon>
        <taxon>Flavobacteriia</taxon>
        <taxon>Flavobacteriales</taxon>
        <taxon>Flavobacteriaceae</taxon>
        <taxon>Zeaxanthinibacter</taxon>
    </lineage>
</organism>
<dbReference type="SUPFAM" id="SSF53448">
    <property type="entry name" value="Nucleotide-diphospho-sugar transferases"/>
    <property type="match status" value="1"/>
</dbReference>
<reference evidence="2 3" key="1">
    <citation type="submission" date="2019-03" db="EMBL/GenBank/DDBJ databases">
        <title>Genomic Encyclopedia of Archaeal and Bacterial Type Strains, Phase II (KMG-II): from individual species to whole genera.</title>
        <authorList>
            <person name="Goeker M."/>
        </authorList>
    </citation>
    <scope>NUCLEOTIDE SEQUENCE [LARGE SCALE GENOMIC DNA]</scope>
    <source>
        <strain evidence="2 3">DSM 18435</strain>
    </source>
</reference>
<dbReference type="CDD" id="cd04182">
    <property type="entry name" value="GT_2_like_f"/>
    <property type="match status" value="1"/>
</dbReference>
<dbReference type="EMBL" id="SNYI01000002">
    <property type="protein sequence ID" value="TDQ31393.1"/>
    <property type="molecule type" value="Genomic_DNA"/>
</dbReference>
<gene>
    <name evidence="2" type="ORF">CLV82_2101</name>
</gene>
<dbReference type="OrthoDB" id="9779263at2"/>
<keyword evidence="2" id="KW-0548">Nucleotidyltransferase</keyword>
<comment type="caution">
    <text evidence="2">The sequence shown here is derived from an EMBL/GenBank/DDBJ whole genome shotgun (WGS) entry which is preliminary data.</text>
</comment>
<proteinExistence type="predicted"/>
<dbReference type="Gene3D" id="3.90.550.10">
    <property type="entry name" value="Spore Coat Polysaccharide Biosynthesis Protein SpsA, Chain A"/>
    <property type="match status" value="1"/>
</dbReference>
<feature type="domain" description="MobA-like NTP transferase" evidence="1">
    <location>
        <begin position="8"/>
        <end position="168"/>
    </location>
</feature>
<sequence>MNKDIAILIMAAGASTRMEPVKQLLAWKGNTMLEHVYQRCRASRAGQTYIVLGAYAEKIKGNCTAPSADIFINPNWRKGLGNSIAFGVNSVLGVQPGLKGILIVLGDQPRVNADHLDKLISLWEMKGVAVAATQYREKTGVPALFDRKLFDEIRVLDGPRGAQPLLSNTLKDIETIDGREYIADIDTLEDYERLRKEQG</sequence>
<evidence type="ECO:0000313" key="2">
    <source>
        <dbReference type="EMBL" id="TDQ31393.1"/>
    </source>
</evidence>
<name>A0A4V3D3V0_9FLAO</name>
<dbReference type="Proteomes" id="UP000295468">
    <property type="component" value="Unassembled WGS sequence"/>
</dbReference>
<dbReference type="PANTHER" id="PTHR43777:SF1">
    <property type="entry name" value="MOLYBDENUM COFACTOR CYTIDYLYLTRANSFERASE"/>
    <property type="match status" value="1"/>
</dbReference>
<dbReference type="InterPro" id="IPR029044">
    <property type="entry name" value="Nucleotide-diphossugar_trans"/>
</dbReference>
<protein>
    <submittedName>
        <fullName evidence="2">Molybdenum cofactor cytidylyltransferase</fullName>
    </submittedName>
</protein>
<keyword evidence="2" id="KW-0808">Transferase</keyword>
<dbReference type="Pfam" id="PF12804">
    <property type="entry name" value="NTP_transf_3"/>
    <property type="match status" value="1"/>
</dbReference>
<evidence type="ECO:0000259" key="1">
    <source>
        <dbReference type="Pfam" id="PF12804"/>
    </source>
</evidence>
<dbReference type="GO" id="GO:0016779">
    <property type="term" value="F:nucleotidyltransferase activity"/>
    <property type="evidence" value="ECO:0007669"/>
    <property type="project" value="UniProtKB-KW"/>
</dbReference>
<keyword evidence="3" id="KW-1185">Reference proteome</keyword>
<dbReference type="PANTHER" id="PTHR43777">
    <property type="entry name" value="MOLYBDENUM COFACTOR CYTIDYLYLTRANSFERASE"/>
    <property type="match status" value="1"/>
</dbReference>
<evidence type="ECO:0000313" key="3">
    <source>
        <dbReference type="Proteomes" id="UP000295468"/>
    </source>
</evidence>
<accession>A0A4V3D3V0</accession>